<dbReference type="CDD" id="cd01093">
    <property type="entry name" value="CRIB_PAK_like"/>
    <property type="match status" value="3"/>
</dbReference>
<comment type="similarity">
    <text evidence="2">Belongs to the protein kinase superfamily. STE Ser/Thr protein kinase family. STE20 subfamily.</text>
</comment>
<dbReference type="SMART" id="SM00233">
    <property type="entry name" value="PH"/>
    <property type="match status" value="2"/>
</dbReference>
<dbReference type="PROSITE" id="PS50108">
    <property type="entry name" value="CRIB"/>
    <property type="match status" value="4"/>
</dbReference>
<feature type="compositionally biased region" description="Polar residues" evidence="15">
    <location>
        <begin position="1"/>
        <end position="10"/>
    </location>
</feature>
<dbReference type="Gene3D" id="1.10.510.10">
    <property type="entry name" value="Transferase(Phosphotransferase) domain 1"/>
    <property type="match status" value="1"/>
</dbReference>
<dbReference type="PROSITE" id="PS50011">
    <property type="entry name" value="PROTEIN_KINASE_DOM"/>
    <property type="match status" value="1"/>
</dbReference>
<dbReference type="InterPro" id="IPR017441">
    <property type="entry name" value="Protein_kinase_ATP_BS"/>
</dbReference>
<dbReference type="Pfam" id="PF13813">
    <property type="entry name" value="MBOAT_2"/>
    <property type="match status" value="1"/>
</dbReference>
<evidence type="ECO:0000256" key="6">
    <source>
        <dbReference type="ARBA" id="ARBA00022692"/>
    </source>
</evidence>
<dbReference type="CDD" id="cd06614">
    <property type="entry name" value="STKc_PAK"/>
    <property type="match status" value="1"/>
</dbReference>
<evidence type="ECO:0000256" key="15">
    <source>
        <dbReference type="SAM" id="MobiDB-lite"/>
    </source>
</evidence>
<evidence type="ECO:0000256" key="12">
    <source>
        <dbReference type="ARBA" id="ARBA00047899"/>
    </source>
</evidence>
<comment type="subcellular location">
    <subcellularLocation>
        <location evidence="1">Membrane</location>
        <topology evidence="1">Multi-pass membrane protein</topology>
    </subcellularLocation>
</comment>
<comment type="catalytic activity">
    <reaction evidence="12">
        <text>L-threonyl-[protein] + ATP = O-phospho-L-threonyl-[protein] + ADP + H(+)</text>
        <dbReference type="Rhea" id="RHEA:46608"/>
        <dbReference type="Rhea" id="RHEA-COMP:11060"/>
        <dbReference type="Rhea" id="RHEA-COMP:11605"/>
        <dbReference type="ChEBI" id="CHEBI:15378"/>
        <dbReference type="ChEBI" id="CHEBI:30013"/>
        <dbReference type="ChEBI" id="CHEBI:30616"/>
        <dbReference type="ChEBI" id="CHEBI:61977"/>
        <dbReference type="ChEBI" id="CHEBI:456216"/>
        <dbReference type="EC" id="2.7.11.1"/>
    </reaction>
</comment>
<feature type="transmembrane region" description="Helical" evidence="16">
    <location>
        <begin position="1505"/>
        <end position="1527"/>
    </location>
</feature>
<comment type="catalytic activity">
    <reaction evidence="13">
        <text>L-seryl-[protein] + ATP = O-phospho-L-seryl-[protein] + ADP + H(+)</text>
        <dbReference type="Rhea" id="RHEA:17989"/>
        <dbReference type="Rhea" id="RHEA-COMP:9863"/>
        <dbReference type="Rhea" id="RHEA-COMP:11604"/>
        <dbReference type="ChEBI" id="CHEBI:15378"/>
        <dbReference type="ChEBI" id="CHEBI:29999"/>
        <dbReference type="ChEBI" id="CHEBI:30616"/>
        <dbReference type="ChEBI" id="CHEBI:83421"/>
        <dbReference type="ChEBI" id="CHEBI:456216"/>
        <dbReference type="EC" id="2.7.11.1"/>
    </reaction>
</comment>
<sequence length="1549" mass="170740">MAYNMTATSLTPTRPAPQAPQRRGTDSPQLYSNSLASSGYNTSFTYTPTSPSTSTYTPSYSGIGGSPNRTMETGPPSSVVRSGSVSVKEEGTFASWIWQKKWLVLKEQTLSLHKSETSPQQTVILLRDISNIERTDLKPYCLILEAKEKRLFFSLKNDEELYSWQDDIYTRSPLMGVSNPTNFVHKVHVGFDPVSGAFTGMPEQWSKLLTKSAITREDYAKDPQAVLEVLEFYTDHQKREMEENAAMSRAGPSGSSYPDTSAPARFNAGTGLGGMGKLNSPLPPSLSSDLSSRPGIRRQDSESSTSNGDIPRATANGAYSTISASSSRAQLPVGNLQASRPAPPRPLLTTNRTAPSAPRPSGEHTPSSADLQLRQKAKGPPVSAGLVPARQDSLQGQQPVQQPPPKVRREPSPPQQRSKTPEASGSRPHLASSKTAPATSEPATHPVAGPAGATAGPPPVKPLNPKKVQIEDKPPKPSGSVEAAAAALEKPKEKEKRISTMTEVQIMEKLRSVVAQEDPKTLYSKIKKVGQGASGHVYVAKTLSTGKKVAIKEMDLSHQPRKELIVNEILVMKESQHPNIVNFLESYLVKSTELWVVMEYMEGGALTDIIENNTLEEDQISSICLETCKGLGHLHSQSIIHRDIKSDNVLLDAQGRVKITDFGFCAKLTDQKSKRATMVGTPYWMAPEVVKQKEYGAKVDIWSLGIMAIEMIENEPPYLDEEPLKALYLIATNGTPTLKKPEALSRELKGFLAVCLCVDVSSRATANELLEHEFLKKAYPFSSYSHHRRWPPSLRRYFVVSHDDIALGSARRLSLSFHRSRASTDMASSSDSTSAIRSGYVVLKTKGVFTSWIWKRKWLVLKQETLEIRKSQKSSRPQGVIKLKELKTVERTDLKPCCVLLETKNKRYFLDLKTDNELYGWQDDIYNRSPLGASLPFNFVHNKHVGFDSLSGNFTGLTEELEKALAEPPPVTPQDPKEDQVQPRSSLIVVSKPFNVKHHVHVGFDPVTKGFTGIPEEWNKDLAKSTPSKIKRKPVPQVDVGNPYGFAHNAHVGFDPITGNFTGLPEEWSKVLSITSPSREDYAKGPEPILALCNKNKTLAPAIDSKRSSLDPMFRCDGNDFGARTNAFHNLICAGNAALQLNTCFYPGQTPPQASGDVNALSLVAIVGRCVAAMGQASTFYHSDPRLATAASLNTWLALLGMFTTLIFSVSVRPCRFRFLFLLPVLFLATYIVCHGEGPQAMVANIIVSDLVLRSVDFMVLTDVQRVLKRKDQPKDEDISTAPFLRRLRWGFTLVCSPRCVGWTHEPILPPITSDRTRFLLKQTFRVVCCIVLSDMVAILVPYHAGISSWSGAALGAGLIGLSAYSSLGMAYGSLTIVVVGIGLWRPAECPWMYGQLRGAYTYRRFWGLVWHQVFRRPFTSPGRYLSREVLKLPRGSYASSLIQLYTAFFLSASLHLVMIYGGVKTWELDVFVVFFAQAGVVTLETVIISLGRRLGVPEHPAWRCAGYIWVAGCGMVLTQPLVRFAFREGLILPTMGCANTALLRFWCA</sequence>
<dbReference type="FunFam" id="1.10.510.10:FF:000139">
    <property type="entry name" value="Non-specific serine/threonine protein kinase"/>
    <property type="match status" value="1"/>
</dbReference>
<dbReference type="Gene3D" id="3.90.810.10">
    <property type="entry name" value="CRIB domain"/>
    <property type="match status" value="4"/>
</dbReference>
<feature type="domain" description="PH" evidence="17">
    <location>
        <begin position="78"/>
        <end position="173"/>
    </location>
</feature>
<organism evidence="20 21">
    <name type="scientific">Armillaria ostoyae</name>
    <name type="common">Armillaria root rot fungus</name>
    <dbReference type="NCBI Taxonomy" id="47428"/>
    <lineage>
        <taxon>Eukaryota</taxon>
        <taxon>Fungi</taxon>
        <taxon>Dikarya</taxon>
        <taxon>Basidiomycota</taxon>
        <taxon>Agaricomycotina</taxon>
        <taxon>Agaricomycetes</taxon>
        <taxon>Agaricomycetidae</taxon>
        <taxon>Agaricales</taxon>
        <taxon>Marasmiineae</taxon>
        <taxon>Physalacriaceae</taxon>
        <taxon>Armillaria</taxon>
    </lineage>
</organism>
<dbReference type="InterPro" id="IPR000095">
    <property type="entry name" value="CRIB_dom"/>
</dbReference>
<feature type="transmembrane region" description="Helical" evidence="16">
    <location>
        <begin position="1438"/>
        <end position="1459"/>
    </location>
</feature>
<evidence type="ECO:0000256" key="8">
    <source>
        <dbReference type="ARBA" id="ARBA00022777"/>
    </source>
</evidence>
<feature type="region of interest" description="Disordered" evidence="15">
    <location>
        <begin position="242"/>
        <end position="496"/>
    </location>
</feature>
<evidence type="ECO:0000259" key="17">
    <source>
        <dbReference type="PROSITE" id="PS50003"/>
    </source>
</evidence>
<evidence type="ECO:0000259" key="19">
    <source>
        <dbReference type="PROSITE" id="PS50108"/>
    </source>
</evidence>
<evidence type="ECO:0000256" key="3">
    <source>
        <dbReference type="ARBA" id="ARBA00012513"/>
    </source>
</evidence>
<keyword evidence="7 14" id="KW-0547">Nucleotide-binding</keyword>
<feature type="transmembrane region" description="Helical" evidence="16">
    <location>
        <begin position="1365"/>
        <end position="1385"/>
    </location>
</feature>
<dbReference type="InterPro" id="IPR032805">
    <property type="entry name" value="Wax_synthase_dom"/>
</dbReference>
<keyword evidence="6 16" id="KW-0812">Transmembrane</keyword>
<dbReference type="STRING" id="47428.A0A284S0B9"/>
<feature type="domain" description="CRIB" evidence="19">
    <location>
        <begin position="1040"/>
        <end position="1053"/>
    </location>
</feature>
<dbReference type="OrthoDB" id="248923at2759"/>
<dbReference type="InterPro" id="IPR033923">
    <property type="entry name" value="PAK_BD"/>
</dbReference>
<feature type="compositionally biased region" description="Polar residues" evidence="15">
    <location>
        <begin position="317"/>
        <end position="329"/>
    </location>
</feature>
<feature type="compositionally biased region" description="Low complexity" evidence="15">
    <location>
        <begin position="285"/>
        <end position="294"/>
    </location>
</feature>
<keyword evidence="11 16" id="KW-0472">Membrane</keyword>
<evidence type="ECO:0000256" key="13">
    <source>
        <dbReference type="ARBA" id="ARBA00048679"/>
    </source>
</evidence>
<feature type="transmembrane region" description="Helical" evidence="16">
    <location>
        <begin position="1325"/>
        <end position="1345"/>
    </location>
</feature>
<feature type="domain" description="CRIB" evidence="19">
    <location>
        <begin position="177"/>
        <end position="190"/>
    </location>
</feature>
<evidence type="ECO:0000256" key="10">
    <source>
        <dbReference type="ARBA" id="ARBA00022989"/>
    </source>
</evidence>
<evidence type="ECO:0000259" key="18">
    <source>
        <dbReference type="PROSITE" id="PS50011"/>
    </source>
</evidence>
<dbReference type="InterPro" id="IPR011993">
    <property type="entry name" value="PH-like_dom_sf"/>
</dbReference>
<keyword evidence="21" id="KW-1185">Reference proteome</keyword>
<dbReference type="PANTHER" id="PTHR45832">
    <property type="entry name" value="SERINE/THREONINE-PROTEIN KINASE SAMKA-RELATED-RELATED"/>
    <property type="match status" value="1"/>
</dbReference>
<dbReference type="Pfam" id="PF00069">
    <property type="entry name" value="Pkinase"/>
    <property type="match status" value="1"/>
</dbReference>
<dbReference type="GO" id="GO:0106310">
    <property type="term" value="F:protein serine kinase activity"/>
    <property type="evidence" value="ECO:0007669"/>
    <property type="project" value="RHEA"/>
</dbReference>
<feature type="compositionally biased region" description="Polar residues" evidence="15">
    <location>
        <begin position="26"/>
        <end position="41"/>
    </location>
</feature>
<feature type="transmembrane region" description="Helical" evidence="16">
    <location>
        <begin position="1193"/>
        <end position="1212"/>
    </location>
</feature>
<evidence type="ECO:0000256" key="4">
    <source>
        <dbReference type="ARBA" id="ARBA00022527"/>
    </source>
</evidence>
<dbReference type="InterPro" id="IPR051931">
    <property type="entry name" value="PAK3-like"/>
</dbReference>
<accession>A0A284S0B9</accession>
<dbReference type="InterPro" id="IPR008271">
    <property type="entry name" value="Ser/Thr_kinase_AS"/>
</dbReference>
<evidence type="ECO:0000256" key="2">
    <source>
        <dbReference type="ARBA" id="ARBA00008874"/>
    </source>
</evidence>
<reference evidence="21" key="1">
    <citation type="journal article" date="2017" name="Nat. Ecol. Evol.">
        <title>Genome expansion and lineage-specific genetic innovations in the forest pathogenic fungi Armillaria.</title>
        <authorList>
            <person name="Sipos G."/>
            <person name="Prasanna A.N."/>
            <person name="Walter M.C."/>
            <person name="O'Connor E."/>
            <person name="Balint B."/>
            <person name="Krizsan K."/>
            <person name="Kiss B."/>
            <person name="Hess J."/>
            <person name="Varga T."/>
            <person name="Slot J."/>
            <person name="Riley R."/>
            <person name="Boka B."/>
            <person name="Rigling D."/>
            <person name="Barry K."/>
            <person name="Lee J."/>
            <person name="Mihaltcheva S."/>
            <person name="LaButti K."/>
            <person name="Lipzen A."/>
            <person name="Waldron R."/>
            <person name="Moloney N.M."/>
            <person name="Sperisen C."/>
            <person name="Kredics L."/>
            <person name="Vagvoelgyi C."/>
            <person name="Patrignani A."/>
            <person name="Fitzpatrick D."/>
            <person name="Nagy I."/>
            <person name="Doyle S."/>
            <person name="Anderson J.B."/>
            <person name="Grigoriev I.V."/>
            <person name="Gueldener U."/>
            <person name="Muensterkoetter M."/>
            <person name="Nagy L.G."/>
        </authorList>
    </citation>
    <scope>NUCLEOTIDE SEQUENCE [LARGE SCALE GENOMIC DNA]</scope>
    <source>
        <strain evidence="21">C18/9</strain>
    </source>
</reference>
<feature type="domain" description="Protein kinase" evidence="18">
    <location>
        <begin position="523"/>
        <end position="775"/>
    </location>
</feature>
<dbReference type="GO" id="GO:0004674">
    <property type="term" value="F:protein serine/threonine kinase activity"/>
    <property type="evidence" value="ECO:0007669"/>
    <property type="project" value="UniProtKB-KW"/>
</dbReference>
<keyword evidence="8" id="KW-0418">Kinase</keyword>
<feature type="compositionally biased region" description="Low complexity" evidence="15">
    <location>
        <begin position="42"/>
        <end position="61"/>
    </location>
</feature>
<keyword evidence="10 16" id="KW-1133">Transmembrane helix</keyword>
<dbReference type="GO" id="GO:0005524">
    <property type="term" value="F:ATP binding"/>
    <property type="evidence" value="ECO:0007669"/>
    <property type="project" value="UniProtKB-UniRule"/>
</dbReference>
<dbReference type="Pfam" id="PF00786">
    <property type="entry name" value="PBD"/>
    <property type="match status" value="4"/>
</dbReference>
<dbReference type="SMART" id="SM00285">
    <property type="entry name" value="PBD"/>
    <property type="match status" value="4"/>
</dbReference>
<protein>
    <recommendedName>
        <fullName evidence="3">non-specific serine/threonine protein kinase</fullName>
        <ecNumber evidence="3">2.7.11.1</ecNumber>
    </recommendedName>
</protein>
<dbReference type="InterPro" id="IPR011009">
    <property type="entry name" value="Kinase-like_dom_sf"/>
</dbReference>
<evidence type="ECO:0000256" key="9">
    <source>
        <dbReference type="ARBA" id="ARBA00022840"/>
    </source>
</evidence>
<dbReference type="PROSITE" id="PS00107">
    <property type="entry name" value="PROTEIN_KINASE_ATP"/>
    <property type="match status" value="1"/>
</dbReference>
<keyword evidence="4" id="KW-0723">Serine/threonine-protein kinase</keyword>
<gene>
    <name evidence="20" type="ORF">ARMOST_17842</name>
</gene>
<evidence type="ECO:0000313" key="21">
    <source>
        <dbReference type="Proteomes" id="UP000219338"/>
    </source>
</evidence>
<dbReference type="EC" id="2.7.11.1" evidence="3"/>
<evidence type="ECO:0000256" key="16">
    <source>
        <dbReference type="SAM" id="Phobius"/>
    </source>
</evidence>
<feature type="domain" description="PH" evidence="17">
    <location>
        <begin position="834"/>
        <end position="930"/>
    </location>
</feature>
<dbReference type="Gene3D" id="2.30.29.30">
    <property type="entry name" value="Pleckstrin-homology domain (PH domain)/Phosphotyrosine-binding domain (PTB)"/>
    <property type="match status" value="2"/>
</dbReference>
<evidence type="ECO:0000313" key="20">
    <source>
        <dbReference type="EMBL" id="SJL14386.1"/>
    </source>
</evidence>
<dbReference type="SUPFAM" id="SSF50729">
    <property type="entry name" value="PH domain-like"/>
    <property type="match status" value="2"/>
</dbReference>
<dbReference type="PROSITE" id="PS00108">
    <property type="entry name" value="PROTEIN_KINASE_ST"/>
    <property type="match status" value="1"/>
</dbReference>
<proteinExistence type="inferred from homology"/>
<feature type="region of interest" description="Disordered" evidence="15">
    <location>
        <begin position="963"/>
        <end position="982"/>
    </location>
</feature>
<name>A0A284S0B9_ARMOS</name>
<keyword evidence="5" id="KW-0808">Transferase</keyword>
<dbReference type="Pfam" id="PF00169">
    <property type="entry name" value="PH"/>
    <property type="match status" value="2"/>
</dbReference>
<dbReference type="Gene3D" id="3.30.200.20">
    <property type="entry name" value="Phosphorylase Kinase, domain 1"/>
    <property type="match status" value="1"/>
</dbReference>
<dbReference type="GO" id="GO:0016020">
    <property type="term" value="C:membrane"/>
    <property type="evidence" value="ECO:0007669"/>
    <property type="project" value="UniProtKB-SubCell"/>
</dbReference>
<dbReference type="FunFam" id="3.90.810.10:FF:000005">
    <property type="entry name" value="Non-specific serine/threonine protein kinase"/>
    <property type="match status" value="1"/>
</dbReference>
<feature type="compositionally biased region" description="Low complexity" evidence="15">
    <location>
        <begin position="442"/>
        <end position="455"/>
    </location>
</feature>
<dbReference type="InterPro" id="IPR036936">
    <property type="entry name" value="CRIB_dom_sf"/>
</dbReference>
<dbReference type="PANTHER" id="PTHR45832:SF22">
    <property type="entry name" value="SERINE_THREONINE-PROTEIN KINASE SAMKA-RELATED"/>
    <property type="match status" value="1"/>
</dbReference>
<dbReference type="InterPro" id="IPR000719">
    <property type="entry name" value="Prot_kinase_dom"/>
</dbReference>
<feature type="domain" description="CRIB" evidence="19">
    <location>
        <begin position="933"/>
        <end position="946"/>
    </location>
</feature>
<feature type="domain" description="CRIB" evidence="19">
    <location>
        <begin position="990"/>
        <end position="1003"/>
    </location>
</feature>
<feature type="region of interest" description="Disordered" evidence="15">
    <location>
        <begin position="1"/>
        <end position="84"/>
    </location>
</feature>
<feature type="binding site" evidence="14">
    <location>
        <position position="552"/>
    </location>
    <ligand>
        <name>ATP</name>
        <dbReference type="ChEBI" id="CHEBI:30616"/>
    </ligand>
</feature>
<keyword evidence="9 14" id="KW-0067">ATP-binding</keyword>
<evidence type="ECO:0000256" key="1">
    <source>
        <dbReference type="ARBA" id="ARBA00004141"/>
    </source>
</evidence>
<dbReference type="FunFam" id="3.30.200.20:FF:000705">
    <property type="entry name" value="Non-specific serine/threonine protein kinase"/>
    <property type="match status" value="1"/>
</dbReference>
<dbReference type="PROSITE" id="PS50003">
    <property type="entry name" value="PH_DOMAIN"/>
    <property type="match status" value="2"/>
</dbReference>
<evidence type="ECO:0000256" key="7">
    <source>
        <dbReference type="ARBA" id="ARBA00022741"/>
    </source>
</evidence>
<dbReference type="SMART" id="SM00220">
    <property type="entry name" value="S_TKc"/>
    <property type="match status" value="1"/>
</dbReference>
<evidence type="ECO:0000256" key="14">
    <source>
        <dbReference type="PROSITE-ProRule" id="PRU10141"/>
    </source>
</evidence>
<dbReference type="EMBL" id="FUEG01000023">
    <property type="protein sequence ID" value="SJL14386.1"/>
    <property type="molecule type" value="Genomic_DNA"/>
</dbReference>
<feature type="transmembrane region" description="Helical" evidence="16">
    <location>
        <begin position="1471"/>
        <end position="1493"/>
    </location>
</feature>
<evidence type="ECO:0000256" key="5">
    <source>
        <dbReference type="ARBA" id="ARBA00022679"/>
    </source>
</evidence>
<dbReference type="Proteomes" id="UP000219338">
    <property type="component" value="Unassembled WGS sequence"/>
</dbReference>
<dbReference type="CDD" id="cd13279">
    <property type="entry name" value="PH_Cla4_Ste20"/>
    <property type="match status" value="1"/>
</dbReference>
<dbReference type="SUPFAM" id="SSF56112">
    <property type="entry name" value="Protein kinase-like (PK-like)"/>
    <property type="match status" value="1"/>
</dbReference>
<evidence type="ECO:0000256" key="11">
    <source>
        <dbReference type="ARBA" id="ARBA00023136"/>
    </source>
</evidence>
<dbReference type="InterPro" id="IPR001849">
    <property type="entry name" value="PH_domain"/>
</dbReference>